<protein>
    <submittedName>
        <fullName evidence="1">Uncharacterized protein</fullName>
    </submittedName>
</protein>
<proteinExistence type="predicted"/>
<dbReference type="Proteomes" id="UP000319103">
    <property type="component" value="Unassembled WGS sequence"/>
</dbReference>
<dbReference type="AlphaFoldDB" id="A0A540WA72"/>
<evidence type="ECO:0000313" key="2">
    <source>
        <dbReference type="Proteomes" id="UP000319103"/>
    </source>
</evidence>
<gene>
    <name evidence="1" type="ORF">E6W39_31425</name>
</gene>
<accession>A0A540WA72</accession>
<comment type="caution">
    <text evidence="1">The sequence shown here is derived from an EMBL/GenBank/DDBJ whole genome shotgun (WGS) entry which is preliminary data.</text>
</comment>
<dbReference type="Gene3D" id="2.50.20.20">
    <property type="match status" value="1"/>
</dbReference>
<organism evidence="1 2">
    <name type="scientific">Kitasatospora acidiphila</name>
    <dbReference type="NCBI Taxonomy" id="2567942"/>
    <lineage>
        <taxon>Bacteria</taxon>
        <taxon>Bacillati</taxon>
        <taxon>Actinomycetota</taxon>
        <taxon>Actinomycetes</taxon>
        <taxon>Kitasatosporales</taxon>
        <taxon>Streptomycetaceae</taxon>
        <taxon>Kitasatospora</taxon>
    </lineage>
</organism>
<sequence length="91" mass="9302">MISKLIDGRGTMTKGDTISADGHQAVWITDTSADGSTSTILVSVDSGPYVLQEKKGTTTLTLSAFNSPVTITEPPADQVVDAPGAGQLPGI</sequence>
<name>A0A540WA72_9ACTN</name>
<evidence type="ECO:0000313" key="1">
    <source>
        <dbReference type="EMBL" id="TQF05915.1"/>
    </source>
</evidence>
<keyword evidence="2" id="KW-1185">Reference proteome</keyword>
<dbReference type="RefSeq" id="WP_220140288.1">
    <property type="nucleotide sequence ID" value="NZ_VIGB01000003.1"/>
</dbReference>
<dbReference type="EMBL" id="VIGB01000003">
    <property type="protein sequence ID" value="TQF05915.1"/>
    <property type="molecule type" value="Genomic_DNA"/>
</dbReference>
<reference evidence="1 2" key="1">
    <citation type="submission" date="2019-06" db="EMBL/GenBank/DDBJ databases">
        <title>Description of Kitasatospora acidophila sp. nov. isolated from pine grove soil, and reclassification of Streptomyces novaecaesareae to Kitasatospora novaeceasareae comb. nov.</title>
        <authorList>
            <person name="Kim M.J."/>
        </authorList>
    </citation>
    <scope>NUCLEOTIDE SEQUENCE [LARGE SCALE GENOMIC DNA]</scope>
    <source>
        <strain evidence="1 2">MMS16-CNU292</strain>
    </source>
</reference>